<keyword evidence="1" id="KW-0413">Isomerase</keyword>
<dbReference type="EMBL" id="VSSQ01067431">
    <property type="protein sequence ID" value="MPN19820.1"/>
    <property type="molecule type" value="Genomic_DNA"/>
</dbReference>
<dbReference type="GO" id="GO:0050157">
    <property type="term" value="F:ornithine racemase activity"/>
    <property type="evidence" value="ECO:0007669"/>
    <property type="project" value="UniProtKB-EC"/>
</dbReference>
<dbReference type="EC" id="5.1.1.12" evidence="1"/>
<sequence length="184" mass="19963">MNLRDSLEKDHKVELPIISGGSTCALKLLREGKLPKGINNLRIGEAVLLGEDSTNGLFIENLYQDAFILKAEVVELRQKPSVPIGRSGYDAFGNPPVFLDKGIRKRAILAIGRQDVRIEALAPVSEGMEILGGSSDHLIVDVTDSKEKVEPGSLIAFRCAYSAVLSLTTSPYVEKVFMPLASGR</sequence>
<dbReference type="AlphaFoldDB" id="A0A645G1Q0"/>
<dbReference type="PANTHER" id="PTHR30511:SF3">
    <property type="entry name" value="LYSINE RACEMASE"/>
    <property type="match status" value="1"/>
</dbReference>
<dbReference type="PANTHER" id="PTHR30511">
    <property type="entry name" value="ALANINE RACEMASE"/>
    <property type="match status" value="1"/>
</dbReference>
<proteinExistence type="predicted"/>
<protein>
    <submittedName>
        <fullName evidence="1">Ornithine racemase</fullName>
        <ecNumber evidence="1">5.1.1.12</ecNumber>
    </submittedName>
</protein>
<comment type="caution">
    <text evidence="1">The sequence shown here is derived from an EMBL/GenBank/DDBJ whole genome shotgun (WGS) entry which is preliminary data.</text>
</comment>
<name>A0A645G1Q0_9ZZZZ</name>
<dbReference type="GO" id="GO:0030170">
    <property type="term" value="F:pyridoxal phosphate binding"/>
    <property type="evidence" value="ECO:0007669"/>
    <property type="project" value="TreeGrafter"/>
</dbReference>
<accession>A0A645G1Q0</accession>
<dbReference type="InterPro" id="IPR000821">
    <property type="entry name" value="Ala_racemase"/>
</dbReference>
<dbReference type="GO" id="GO:0008784">
    <property type="term" value="F:alanine racemase activity"/>
    <property type="evidence" value="ECO:0007669"/>
    <property type="project" value="TreeGrafter"/>
</dbReference>
<organism evidence="1">
    <name type="scientific">bioreactor metagenome</name>
    <dbReference type="NCBI Taxonomy" id="1076179"/>
    <lineage>
        <taxon>unclassified sequences</taxon>
        <taxon>metagenomes</taxon>
        <taxon>ecological metagenomes</taxon>
    </lineage>
</organism>
<dbReference type="GO" id="GO:0005829">
    <property type="term" value="C:cytosol"/>
    <property type="evidence" value="ECO:0007669"/>
    <property type="project" value="TreeGrafter"/>
</dbReference>
<gene>
    <name evidence="1" type="primary">orr_15</name>
    <name evidence="1" type="ORF">SDC9_167192</name>
</gene>
<reference evidence="1" key="1">
    <citation type="submission" date="2019-08" db="EMBL/GenBank/DDBJ databases">
        <authorList>
            <person name="Kucharzyk K."/>
            <person name="Murdoch R.W."/>
            <person name="Higgins S."/>
            <person name="Loffler F."/>
        </authorList>
    </citation>
    <scope>NUCLEOTIDE SEQUENCE</scope>
</reference>
<evidence type="ECO:0000313" key="1">
    <source>
        <dbReference type="EMBL" id="MPN19820.1"/>
    </source>
</evidence>